<dbReference type="SUPFAM" id="SSF52540">
    <property type="entry name" value="P-loop containing nucleoside triphosphate hydrolases"/>
    <property type="match status" value="1"/>
</dbReference>
<dbReference type="PROSITE" id="PS50893">
    <property type="entry name" value="ABC_TRANSPORTER_2"/>
    <property type="match status" value="1"/>
</dbReference>
<dbReference type="GO" id="GO:0022857">
    <property type="term" value="F:transmembrane transporter activity"/>
    <property type="evidence" value="ECO:0007669"/>
    <property type="project" value="UniProtKB-ARBA"/>
</dbReference>
<dbReference type="InterPro" id="IPR017911">
    <property type="entry name" value="MacB-like_ATP-bd"/>
</dbReference>
<dbReference type="Gene3D" id="3.40.50.300">
    <property type="entry name" value="P-loop containing nucleotide triphosphate hydrolases"/>
    <property type="match status" value="1"/>
</dbReference>
<dbReference type="SMART" id="SM00382">
    <property type="entry name" value="AAA"/>
    <property type="match status" value="1"/>
</dbReference>
<evidence type="ECO:0000256" key="4">
    <source>
        <dbReference type="ARBA" id="ARBA00022840"/>
    </source>
</evidence>
<keyword evidence="5" id="KW-0472">Membrane</keyword>
<dbReference type="STRING" id="758825.SAMN02982985_04897"/>
<evidence type="ECO:0000256" key="3">
    <source>
        <dbReference type="ARBA" id="ARBA00022741"/>
    </source>
</evidence>
<keyword evidence="5" id="KW-1133">Transmembrane helix</keyword>
<keyword evidence="3" id="KW-0547">Nucleotide-binding</keyword>
<dbReference type="InterPro" id="IPR015854">
    <property type="entry name" value="ABC_transpr_LolD-like"/>
</dbReference>
<dbReference type="Pfam" id="PF00005">
    <property type="entry name" value="ABC_tran"/>
    <property type="match status" value="1"/>
</dbReference>
<evidence type="ECO:0000256" key="5">
    <source>
        <dbReference type="ARBA" id="ARBA00022989"/>
    </source>
</evidence>
<dbReference type="EMBL" id="FOTW01000027">
    <property type="protein sequence ID" value="SFM66867.1"/>
    <property type="molecule type" value="Genomic_DNA"/>
</dbReference>
<proteinExistence type="inferred from homology"/>
<dbReference type="InterPro" id="IPR027417">
    <property type="entry name" value="P-loop_NTPase"/>
</dbReference>
<evidence type="ECO:0000313" key="10">
    <source>
        <dbReference type="Proteomes" id="UP000199470"/>
    </source>
</evidence>
<dbReference type="CDD" id="cd03255">
    <property type="entry name" value="ABC_MJ0796_LolCDE_FtsE"/>
    <property type="match status" value="1"/>
</dbReference>
<evidence type="ECO:0000313" key="9">
    <source>
        <dbReference type="EMBL" id="SFM66867.1"/>
    </source>
</evidence>
<keyword evidence="10" id="KW-1185">Reference proteome</keyword>
<dbReference type="InterPro" id="IPR017871">
    <property type="entry name" value="ABC_transporter-like_CS"/>
</dbReference>
<keyword evidence="2" id="KW-1003">Cell membrane</keyword>
<name>A0A1I4SR64_9BURK</name>
<dbReference type="FunFam" id="3.40.50.300:FF:000032">
    <property type="entry name" value="Export ABC transporter ATP-binding protein"/>
    <property type="match status" value="1"/>
</dbReference>
<dbReference type="RefSeq" id="WP_174900672.1">
    <property type="nucleotide sequence ID" value="NZ_FOTW01000027.1"/>
</dbReference>
<dbReference type="GO" id="GO:0098796">
    <property type="term" value="C:membrane protein complex"/>
    <property type="evidence" value="ECO:0007669"/>
    <property type="project" value="UniProtKB-ARBA"/>
</dbReference>
<dbReference type="GO" id="GO:0005886">
    <property type="term" value="C:plasma membrane"/>
    <property type="evidence" value="ECO:0007669"/>
    <property type="project" value="TreeGrafter"/>
</dbReference>
<dbReference type="InterPro" id="IPR003439">
    <property type="entry name" value="ABC_transporter-like_ATP-bd"/>
</dbReference>
<dbReference type="InterPro" id="IPR003593">
    <property type="entry name" value="AAA+_ATPase"/>
</dbReference>
<protein>
    <submittedName>
        <fullName evidence="9">Putative ABC transport system ATP-binding protein</fullName>
    </submittedName>
</protein>
<dbReference type="Proteomes" id="UP000199470">
    <property type="component" value="Unassembled WGS sequence"/>
</dbReference>
<dbReference type="PANTHER" id="PTHR24220:SF86">
    <property type="entry name" value="ABC TRANSPORTER ABCH.1"/>
    <property type="match status" value="1"/>
</dbReference>
<dbReference type="AlphaFoldDB" id="A0A1I4SR64"/>
<keyword evidence="4 9" id="KW-0067">ATP-binding</keyword>
<dbReference type="PROSITE" id="PS00211">
    <property type="entry name" value="ABC_TRANSPORTER_1"/>
    <property type="match status" value="1"/>
</dbReference>
<gene>
    <name evidence="9" type="ORF">SAMN02982985_04897</name>
</gene>
<dbReference type="GO" id="GO:0046677">
    <property type="term" value="P:response to antibiotic"/>
    <property type="evidence" value="ECO:0007669"/>
    <property type="project" value="UniProtKB-KW"/>
</dbReference>
<keyword evidence="6" id="KW-0046">Antibiotic resistance</keyword>
<evidence type="ECO:0000256" key="2">
    <source>
        <dbReference type="ARBA" id="ARBA00022475"/>
    </source>
</evidence>
<evidence type="ECO:0000259" key="8">
    <source>
        <dbReference type="PROSITE" id="PS50893"/>
    </source>
</evidence>
<feature type="domain" description="ABC transporter" evidence="8">
    <location>
        <begin position="38"/>
        <end position="253"/>
    </location>
</feature>
<accession>A0A1I4SR64</accession>
<keyword evidence="5" id="KW-0812">Transmembrane</keyword>
<organism evidence="9 10">
    <name type="scientific">Rugamonas rubra</name>
    <dbReference type="NCBI Taxonomy" id="758825"/>
    <lineage>
        <taxon>Bacteria</taxon>
        <taxon>Pseudomonadati</taxon>
        <taxon>Pseudomonadota</taxon>
        <taxon>Betaproteobacteria</taxon>
        <taxon>Burkholderiales</taxon>
        <taxon>Oxalobacteraceae</taxon>
        <taxon>Telluria group</taxon>
        <taxon>Rugamonas</taxon>
    </lineage>
</organism>
<evidence type="ECO:0000256" key="1">
    <source>
        <dbReference type="ARBA" id="ARBA00022448"/>
    </source>
</evidence>
<reference evidence="9 10" key="1">
    <citation type="submission" date="2016-10" db="EMBL/GenBank/DDBJ databases">
        <authorList>
            <person name="de Groot N.N."/>
        </authorList>
    </citation>
    <scope>NUCLEOTIDE SEQUENCE [LARGE SCALE GENOMIC DNA]</scope>
    <source>
        <strain evidence="9 10">ATCC 43154</strain>
    </source>
</reference>
<sequence>MPEFPPTTSSFIPDAPAAATRSAASGQSAAATARAPAIAVSALSKRVADAGGELTILHPLDFTVQPAETLAIVGASGSGKSTLLGLLAGLDTPSGGKVELAGVDIFALDEDGRAKLRMEQLGFVFQSFQLLAHLTALENVMLPLELRGDAQARAKAEAMLGRVNLAARLGHYPKYLSGGEQQRVALARAFVTAPPLLFADEPTGSLDAATGEAVIQLMFELNRERGSTLVLVTHDPHIAARCGRTITIAAGRLV</sequence>
<evidence type="ECO:0000256" key="6">
    <source>
        <dbReference type="ARBA" id="ARBA00023251"/>
    </source>
</evidence>
<keyword evidence="1" id="KW-0813">Transport</keyword>
<dbReference type="PANTHER" id="PTHR24220">
    <property type="entry name" value="IMPORT ATP-BINDING PROTEIN"/>
    <property type="match status" value="1"/>
</dbReference>
<evidence type="ECO:0000256" key="7">
    <source>
        <dbReference type="ARBA" id="ARBA00038388"/>
    </source>
</evidence>
<dbReference type="GO" id="GO:0005524">
    <property type="term" value="F:ATP binding"/>
    <property type="evidence" value="ECO:0007669"/>
    <property type="project" value="UniProtKB-KW"/>
</dbReference>
<comment type="similarity">
    <text evidence="7">Belongs to the ABC transporter superfamily. Macrolide exporter (TC 3.A.1.122) family.</text>
</comment>
<dbReference type="GO" id="GO:0016887">
    <property type="term" value="F:ATP hydrolysis activity"/>
    <property type="evidence" value="ECO:0007669"/>
    <property type="project" value="InterPro"/>
</dbReference>